<keyword evidence="1" id="KW-0472">Membrane</keyword>
<name>A0A9X2IW98_9NOCA</name>
<feature type="transmembrane region" description="Helical" evidence="1">
    <location>
        <begin position="96"/>
        <end position="116"/>
    </location>
</feature>
<evidence type="ECO:0000313" key="2">
    <source>
        <dbReference type="EMBL" id="MCM6774712.1"/>
    </source>
</evidence>
<organism evidence="2 3">
    <name type="scientific">Nocardia pulmonis</name>
    <dbReference type="NCBI Taxonomy" id="2951408"/>
    <lineage>
        <taxon>Bacteria</taxon>
        <taxon>Bacillati</taxon>
        <taxon>Actinomycetota</taxon>
        <taxon>Actinomycetes</taxon>
        <taxon>Mycobacteriales</taxon>
        <taxon>Nocardiaceae</taxon>
        <taxon>Nocardia</taxon>
    </lineage>
</organism>
<feature type="transmembrane region" description="Helical" evidence="1">
    <location>
        <begin position="30"/>
        <end position="49"/>
    </location>
</feature>
<dbReference type="RefSeq" id="WP_251912552.1">
    <property type="nucleotide sequence ID" value="NZ_JAMRXG010000005.1"/>
</dbReference>
<dbReference type="EMBL" id="JAMRXG010000005">
    <property type="protein sequence ID" value="MCM6774712.1"/>
    <property type="molecule type" value="Genomic_DNA"/>
</dbReference>
<evidence type="ECO:0000313" key="3">
    <source>
        <dbReference type="Proteomes" id="UP001139157"/>
    </source>
</evidence>
<proteinExistence type="predicted"/>
<gene>
    <name evidence="2" type="ORF">NDR86_14640</name>
</gene>
<dbReference type="AlphaFoldDB" id="A0A9X2IW98"/>
<feature type="transmembrane region" description="Helical" evidence="1">
    <location>
        <begin position="7"/>
        <end position="24"/>
    </location>
</feature>
<comment type="caution">
    <text evidence="2">The sequence shown here is derived from an EMBL/GenBank/DDBJ whole genome shotgun (WGS) entry which is preliminary data.</text>
</comment>
<keyword evidence="1" id="KW-0812">Transmembrane</keyword>
<feature type="transmembrane region" description="Helical" evidence="1">
    <location>
        <begin position="69"/>
        <end position="90"/>
    </location>
</feature>
<accession>A0A9X2IW98</accession>
<evidence type="ECO:0008006" key="4">
    <source>
        <dbReference type="Google" id="ProtNLM"/>
    </source>
</evidence>
<keyword evidence="3" id="KW-1185">Reference proteome</keyword>
<protein>
    <recommendedName>
        <fullName evidence="4">ATP synthase subunit I</fullName>
    </recommendedName>
</protein>
<sequence length="121" mass="12346">MTVSVDRRPIIVSAAAGIGVLALAGVGDRLLLGVFVCAGMALGWLNGWLTRVAAARIASDAESGRQRLAATTGLRLFAVTVFALLIGVLARPDGLGILFGLVVFQIIAAIGVAVPVPRGAR</sequence>
<dbReference type="Proteomes" id="UP001139157">
    <property type="component" value="Unassembled WGS sequence"/>
</dbReference>
<reference evidence="2" key="1">
    <citation type="submission" date="2022-06" db="EMBL/GenBank/DDBJ databases">
        <title>Novel species in genus nocardia.</title>
        <authorList>
            <person name="Li F."/>
        </authorList>
    </citation>
    <scope>NUCLEOTIDE SEQUENCE</scope>
    <source>
        <strain evidence="2">CDC141</strain>
    </source>
</reference>
<keyword evidence="1" id="KW-1133">Transmembrane helix</keyword>
<evidence type="ECO:0000256" key="1">
    <source>
        <dbReference type="SAM" id="Phobius"/>
    </source>
</evidence>